<organism evidence="3">
    <name type="scientific">Rodentolepis nana</name>
    <name type="common">Dwarf tapeworm</name>
    <name type="synonym">Hymenolepis nana</name>
    <dbReference type="NCBI Taxonomy" id="102285"/>
    <lineage>
        <taxon>Eukaryota</taxon>
        <taxon>Metazoa</taxon>
        <taxon>Spiralia</taxon>
        <taxon>Lophotrochozoa</taxon>
        <taxon>Platyhelminthes</taxon>
        <taxon>Cestoda</taxon>
        <taxon>Eucestoda</taxon>
        <taxon>Cyclophyllidea</taxon>
        <taxon>Hymenolepididae</taxon>
        <taxon>Rodentolepis</taxon>
    </lineage>
</organism>
<evidence type="ECO:0000313" key="2">
    <source>
        <dbReference type="Proteomes" id="UP000278807"/>
    </source>
</evidence>
<keyword evidence="2" id="KW-1185">Reference proteome</keyword>
<dbReference type="EMBL" id="UZAE01001827">
    <property type="protein sequence ID" value="VDN99098.1"/>
    <property type="molecule type" value="Genomic_DNA"/>
</dbReference>
<protein>
    <submittedName>
        <fullName evidence="3">Transposase</fullName>
    </submittedName>
</protein>
<proteinExistence type="predicted"/>
<evidence type="ECO:0000313" key="1">
    <source>
        <dbReference type="EMBL" id="VDN99098.1"/>
    </source>
</evidence>
<dbReference type="Proteomes" id="UP000278807">
    <property type="component" value="Unassembled WGS sequence"/>
</dbReference>
<gene>
    <name evidence="1" type="ORF">HNAJ_LOCUS3239</name>
</gene>
<evidence type="ECO:0000313" key="3">
    <source>
        <dbReference type="WBParaSite" id="HNAJ_0000324001-mRNA-1"/>
    </source>
</evidence>
<dbReference type="AlphaFoldDB" id="A0A0R3T852"/>
<sequence>MKLCIEPDLQYLGISGAVTQLAIWEVRDEGTDVHRCITNELSDQSRLTNVADRLQEMAQVTKAFDFLSLFSKPSCLSTDADRVSVAI</sequence>
<name>A0A0R3T852_RODNA</name>
<dbReference type="WBParaSite" id="HNAJ_0000324001-mRNA-1">
    <property type="protein sequence ID" value="HNAJ_0000324001-mRNA-1"/>
    <property type="gene ID" value="HNAJ_0000324001"/>
</dbReference>
<reference evidence="3" key="1">
    <citation type="submission" date="2017-02" db="UniProtKB">
        <authorList>
            <consortium name="WormBaseParasite"/>
        </authorList>
    </citation>
    <scope>IDENTIFICATION</scope>
</reference>
<accession>A0A0R3T852</accession>
<reference evidence="1 2" key="2">
    <citation type="submission" date="2018-11" db="EMBL/GenBank/DDBJ databases">
        <authorList>
            <consortium name="Pathogen Informatics"/>
        </authorList>
    </citation>
    <scope>NUCLEOTIDE SEQUENCE [LARGE SCALE GENOMIC DNA]</scope>
</reference>